<comment type="caution">
    <text evidence="1">The sequence shown here is derived from an EMBL/GenBank/DDBJ whole genome shotgun (WGS) entry which is preliminary data.</text>
</comment>
<proteinExistence type="predicted"/>
<evidence type="ECO:0000313" key="2">
    <source>
        <dbReference type="Proteomes" id="UP001231649"/>
    </source>
</evidence>
<protein>
    <submittedName>
        <fullName evidence="1">Uncharacterized protein</fullName>
    </submittedName>
</protein>
<dbReference type="EMBL" id="CM056785">
    <property type="protein sequence ID" value="KAJ8728050.1"/>
    <property type="molecule type" value="Genomic_DNA"/>
</dbReference>
<evidence type="ECO:0000313" key="1">
    <source>
        <dbReference type="EMBL" id="KAJ8728050.1"/>
    </source>
</evidence>
<sequence>MSVFLSALLMISHAGQKIQKSYEELKQNIYEEYYKLAKDFLRYVRTRPVCMNMFGFMDINMSMLPAIVGFFTTYTVIGVTSVSSVIMNVYSMAVFLMALFMVSREGQKIQNNYRELRQRLCKLSVHTIENEEYYKLVKDLLRYVRTRTVRMHVCGFMDVNMSMLPCVVAFFTSYTVIVLQFNNVL</sequence>
<gene>
    <name evidence="1" type="ORF">PYW08_016435</name>
</gene>
<name>A0ACC2QX06_9NEOP</name>
<keyword evidence="2" id="KW-1185">Reference proteome</keyword>
<dbReference type="Proteomes" id="UP001231649">
    <property type="component" value="Chromosome 9"/>
</dbReference>
<accession>A0ACC2QX06</accession>
<reference evidence="1" key="1">
    <citation type="submission" date="2023-03" db="EMBL/GenBank/DDBJ databases">
        <title>Chromosome-level genomes of two armyworms, Mythimna separata and Mythimna loreyi, provide insights into the biosynthesis and reception of sex pheromones.</title>
        <authorList>
            <person name="Zhao H."/>
        </authorList>
    </citation>
    <scope>NUCLEOTIDE SEQUENCE</scope>
    <source>
        <strain evidence="1">BeijingLab</strain>
    </source>
</reference>
<organism evidence="1 2">
    <name type="scientific">Mythimna loreyi</name>
    <dbReference type="NCBI Taxonomy" id="667449"/>
    <lineage>
        <taxon>Eukaryota</taxon>
        <taxon>Metazoa</taxon>
        <taxon>Ecdysozoa</taxon>
        <taxon>Arthropoda</taxon>
        <taxon>Hexapoda</taxon>
        <taxon>Insecta</taxon>
        <taxon>Pterygota</taxon>
        <taxon>Neoptera</taxon>
        <taxon>Endopterygota</taxon>
        <taxon>Lepidoptera</taxon>
        <taxon>Glossata</taxon>
        <taxon>Ditrysia</taxon>
        <taxon>Noctuoidea</taxon>
        <taxon>Noctuidae</taxon>
        <taxon>Noctuinae</taxon>
        <taxon>Hadenini</taxon>
        <taxon>Mythimna</taxon>
    </lineage>
</organism>